<dbReference type="Pfam" id="PF13183">
    <property type="entry name" value="Fer4_8"/>
    <property type="match status" value="1"/>
</dbReference>
<name>A0A2T1EGT7_9CYAN</name>
<dbReference type="PANTHER" id="PTHR32479">
    <property type="entry name" value="GLYCOLATE OXIDASE IRON-SULFUR SUBUNIT"/>
    <property type="match status" value="1"/>
</dbReference>
<evidence type="ECO:0000256" key="7">
    <source>
        <dbReference type="SAM" id="MobiDB-lite"/>
    </source>
</evidence>
<evidence type="ECO:0000259" key="8">
    <source>
        <dbReference type="PROSITE" id="PS51379"/>
    </source>
</evidence>
<evidence type="ECO:0000256" key="5">
    <source>
        <dbReference type="ARBA" id="ARBA00023014"/>
    </source>
</evidence>
<feature type="domain" description="4Fe-4S ferredoxin-type" evidence="8">
    <location>
        <begin position="28"/>
        <end position="59"/>
    </location>
</feature>
<dbReference type="GO" id="GO:0019154">
    <property type="term" value="F:glycolate dehydrogenase activity"/>
    <property type="evidence" value="ECO:0007669"/>
    <property type="project" value="UniProtKB-EC"/>
</dbReference>
<dbReference type="InterPro" id="IPR004017">
    <property type="entry name" value="Cys_rich_dom"/>
</dbReference>
<keyword evidence="10" id="KW-1185">Reference proteome</keyword>
<dbReference type="InterPro" id="IPR017896">
    <property type="entry name" value="4Fe4S_Fe-S-bd"/>
</dbReference>
<dbReference type="EMBL" id="PVWK01000031">
    <property type="protein sequence ID" value="PSB31956.1"/>
    <property type="molecule type" value="Genomic_DNA"/>
</dbReference>
<dbReference type="OrthoDB" id="9770306at2"/>
<proteinExistence type="predicted"/>
<evidence type="ECO:0000256" key="3">
    <source>
        <dbReference type="ARBA" id="ARBA00022737"/>
    </source>
</evidence>
<dbReference type="Gene3D" id="1.10.1060.10">
    <property type="entry name" value="Alpha-helical ferredoxin"/>
    <property type="match status" value="1"/>
</dbReference>
<evidence type="ECO:0000256" key="6">
    <source>
        <dbReference type="PIRNR" id="PIRNR000139"/>
    </source>
</evidence>
<evidence type="ECO:0000313" key="10">
    <source>
        <dbReference type="Proteomes" id="UP000239576"/>
    </source>
</evidence>
<organism evidence="9 10">
    <name type="scientific">Stenomitos frigidus ULC18</name>
    <dbReference type="NCBI Taxonomy" id="2107698"/>
    <lineage>
        <taxon>Bacteria</taxon>
        <taxon>Bacillati</taxon>
        <taxon>Cyanobacteriota</taxon>
        <taxon>Cyanophyceae</taxon>
        <taxon>Leptolyngbyales</taxon>
        <taxon>Leptolyngbyaceae</taxon>
        <taxon>Stenomitos</taxon>
    </lineage>
</organism>
<comment type="catalytic activity">
    <reaction evidence="6">
        <text>glycolate + A = glyoxylate + AH2</text>
        <dbReference type="Rhea" id="RHEA:21264"/>
        <dbReference type="ChEBI" id="CHEBI:13193"/>
        <dbReference type="ChEBI" id="CHEBI:17499"/>
        <dbReference type="ChEBI" id="CHEBI:29805"/>
        <dbReference type="ChEBI" id="CHEBI:36655"/>
        <dbReference type="EC" id="1.1.99.14"/>
    </reaction>
</comment>
<dbReference type="InterPro" id="IPR017900">
    <property type="entry name" value="4Fe4S_Fe_S_CS"/>
</dbReference>
<keyword evidence="1 6" id="KW-0004">4Fe-4S</keyword>
<keyword evidence="5 6" id="KW-0411">Iron-sulfur</keyword>
<keyword evidence="3" id="KW-0677">Repeat</keyword>
<feature type="domain" description="4Fe-4S ferredoxin-type" evidence="8">
    <location>
        <begin position="80"/>
        <end position="111"/>
    </location>
</feature>
<keyword evidence="4 6" id="KW-0408">Iron</keyword>
<reference evidence="10" key="1">
    <citation type="submission" date="2018-02" db="EMBL/GenBank/DDBJ databases">
        <authorList>
            <person name="Moore K."/>
            <person name="Momper L."/>
        </authorList>
    </citation>
    <scope>NUCLEOTIDE SEQUENCE [LARGE SCALE GENOMIC DNA]</scope>
    <source>
        <strain evidence="10">ULC18</strain>
    </source>
</reference>
<dbReference type="InterPro" id="IPR012257">
    <property type="entry name" value="Glc_ox_4Fe-4S"/>
</dbReference>
<dbReference type="Pfam" id="PF02754">
    <property type="entry name" value="CCG"/>
    <property type="match status" value="2"/>
</dbReference>
<keyword evidence="2 6" id="KW-0479">Metal-binding</keyword>
<dbReference type="PROSITE" id="PS00198">
    <property type="entry name" value="4FE4S_FER_1"/>
    <property type="match status" value="1"/>
</dbReference>
<dbReference type="PIRSF" id="PIRSF000139">
    <property type="entry name" value="Glc_ox_4Fe-4S"/>
    <property type="match status" value="1"/>
</dbReference>
<dbReference type="GO" id="GO:0046872">
    <property type="term" value="F:metal ion binding"/>
    <property type="evidence" value="ECO:0007669"/>
    <property type="project" value="UniProtKB-UniRule"/>
</dbReference>
<keyword evidence="6" id="KW-0813">Transport</keyword>
<protein>
    <recommendedName>
        <fullName evidence="6">Glycolate oxidase iron-sulfur subunit</fullName>
        <ecNumber evidence="6">1.1.99.14</ecNumber>
    </recommendedName>
</protein>
<keyword evidence="6" id="KW-0249">Electron transport</keyword>
<dbReference type="InterPro" id="IPR009051">
    <property type="entry name" value="Helical_ferredxn"/>
</dbReference>
<gene>
    <name evidence="9" type="ORF">C7B82_06750</name>
</gene>
<dbReference type="AlphaFoldDB" id="A0A2T1EGT7"/>
<comment type="catalytic activity">
    <reaction evidence="6">
        <text>(R)-lactate + A = pyruvate + AH2</text>
        <dbReference type="Rhea" id="RHEA:15089"/>
        <dbReference type="ChEBI" id="CHEBI:13193"/>
        <dbReference type="ChEBI" id="CHEBI:15361"/>
        <dbReference type="ChEBI" id="CHEBI:16004"/>
        <dbReference type="ChEBI" id="CHEBI:17499"/>
    </reaction>
</comment>
<comment type="function">
    <text evidence="6">Component of a complex that catalyzes the oxidation of glycolate to glyoxylate.</text>
</comment>
<dbReference type="PROSITE" id="PS51379">
    <property type="entry name" value="4FE4S_FER_2"/>
    <property type="match status" value="2"/>
</dbReference>
<feature type="region of interest" description="Disordered" evidence="7">
    <location>
        <begin position="1"/>
        <end position="24"/>
    </location>
</feature>
<accession>A0A2T1EGT7</accession>
<evidence type="ECO:0000256" key="4">
    <source>
        <dbReference type="ARBA" id="ARBA00023004"/>
    </source>
</evidence>
<evidence type="ECO:0000256" key="2">
    <source>
        <dbReference type="ARBA" id="ARBA00022723"/>
    </source>
</evidence>
<comment type="cofactor">
    <cofactor evidence="6">
        <name>[4Fe-4S] cluster</name>
        <dbReference type="ChEBI" id="CHEBI:49883"/>
    </cofactor>
    <text evidence="6">Binds 2 [4Fe-4S] clusters.</text>
</comment>
<evidence type="ECO:0000256" key="1">
    <source>
        <dbReference type="ARBA" id="ARBA00022485"/>
    </source>
</evidence>
<comment type="caution">
    <text evidence="9">The sequence shown here is derived from an EMBL/GenBank/DDBJ whole genome shotgun (WGS) entry which is preliminary data.</text>
</comment>
<dbReference type="PANTHER" id="PTHR32479:SF17">
    <property type="entry name" value="GLYCOLATE OXIDASE IRON-SULFUR SUBUNIT"/>
    <property type="match status" value="1"/>
</dbReference>
<reference evidence="9 10" key="2">
    <citation type="submission" date="2018-03" db="EMBL/GenBank/DDBJ databases">
        <title>The ancient ancestry and fast evolution of plastids.</title>
        <authorList>
            <person name="Moore K.R."/>
            <person name="Magnabosco C."/>
            <person name="Momper L."/>
            <person name="Gold D.A."/>
            <person name="Bosak T."/>
            <person name="Fournier G.P."/>
        </authorList>
    </citation>
    <scope>NUCLEOTIDE SEQUENCE [LARGE SCALE GENOMIC DNA]</scope>
    <source>
        <strain evidence="9 10">ULC18</strain>
    </source>
</reference>
<dbReference type="GO" id="GO:0051539">
    <property type="term" value="F:4 iron, 4 sulfur cluster binding"/>
    <property type="evidence" value="ECO:0007669"/>
    <property type="project" value="UniProtKB-UniRule"/>
</dbReference>
<sequence>MLNVELQDATPHSPHPTAQSFPSFDAHNPPDAKLIDACVHCGFCLSTCPSYRVIGKEMDSPRGRIYLMDGVNEDQIPLSPAIVQHFDSCLGCLACVTTCPSGVRYDKLIEATRPQVERNHARSLPDKLLRRLIFSTFPYPDRLRLLLRPLGLYQKSGLQKMVRSLGFLKQLSPQLAAMEAMLPKISPQAFQDPLPAVIPAQGKQRYRVGLLLGCVQRLFNPEVNDATVRVLTANGCEVVIPQAQGCCGALTHHQGQEAQTQTLARQLIDSFADTSLDAIIINASGCGHSLKEYGSILDDDPHYREQAATFASKVKDVQEFLADVGLTAKLSPLQDEPLTLVYQDACHMLHGQKISVQPRQLLKQIPGVRLREPIDAALCCGSAGVYNILQPDVAEELGRQKVENLLHTGASLIASANIGCFVQISRHLQLQGKTVPVLHPMQLLDYSIQGIKLDAVGS</sequence>
<dbReference type="Proteomes" id="UP000239576">
    <property type="component" value="Unassembled WGS sequence"/>
</dbReference>
<evidence type="ECO:0000313" key="9">
    <source>
        <dbReference type="EMBL" id="PSB31956.1"/>
    </source>
</evidence>
<dbReference type="EC" id="1.1.99.14" evidence="6"/>
<dbReference type="SUPFAM" id="SSF54862">
    <property type="entry name" value="4Fe-4S ferredoxins"/>
    <property type="match status" value="1"/>
</dbReference>